<reference evidence="3" key="1">
    <citation type="submission" date="2016-11" db="UniProtKB">
        <authorList>
            <consortium name="WormBaseParasite"/>
        </authorList>
    </citation>
    <scope>IDENTIFICATION</scope>
</reference>
<dbReference type="Proteomes" id="UP000095287">
    <property type="component" value="Unplaced"/>
</dbReference>
<evidence type="ECO:0000313" key="2">
    <source>
        <dbReference type="Proteomes" id="UP000095287"/>
    </source>
</evidence>
<protein>
    <submittedName>
        <fullName evidence="3">Uncharacterized protein</fullName>
    </submittedName>
</protein>
<evidence type="ECO:0000256" key="1">
    <source>
        <dbReference type="SAM" id="MobiDB-lite"/>
    </source>
</evidence>
<dbReference type="WBParaSite" id="L893_g21929.t1">
    <property type="protein sequence ID" value="L893_g21929.t1"/>
    <property type="gene ID" value="L893_g21929"/>
</dbReference>
<sequence length="103" mass="11551">MQKAAGVYAKRSLEASKGTPSPQRDYRNPFNPQTMVTSGEHVEPHMSTKKELEEHDFLTSPTLPLQCALTGIFIRLQGHQGEVPDYGMSIRAPRGSRVEEERI</sequence>
<name>A0A1I7Z1C9_9BILA</name>
<feature type="region of interest" description="Disordered" evidence="1">
    <location>
        <begin position="83"/>
        <end position="103"/>
    </location>
</feature>
<feature type="compositionally biased region" description="Basic and acidic residues" evidence="1">
    <location>
        <begin position="40"/>
        <end position="53"/>
    </location>
</feature>
<accession>A0A1I7Z1C9</accession>
<dbReference type="AlphaFoldDB" id="A0A1I7Z1C9"/>
<organism evidence="2 3">
    <name type="scientific">Steinernema glaseri</name>
    <dbReference type="NCBI Taxonomy" id="37863"/>
    <lineage>
        <taxon>Eukaryota</taxon>
        <taxon>Metazoa</taxon>
        <taxon>Ecdysozoa</taxon>
        <taxon>Nematoda</taxon>
        <taxon>Chromadorea</taxon>
        <taxon>Rhabditida</taxon>
        <taxon>Tylenchina</taxon>
        <taxon>Panagrolaimomorpha</taxon>
        <taxon>Strongyloidoidea</taxon>
        <taxon>Steinernematidae</taxon>
        <taxon>Steinernema</taxon>
    </lineage>
</organism>
<keyword evidence="2" id="KW-1185">Reference proteome</keyword>
<proteinExistence type="predicted"/>
<evidence type="ECO:0000313" key="3">
    <source>
        <dbReference type="WBParaSite" id="L893_g21929.t1"/>
    </source>
</evidence>
<feature type="region of interest" description="Disordered" evidence="1">
    <location>
        <begin position="1"/>
        <end position="53"/>
    </location>
</feature>